<accession>A0A8J6EEW6</accession>
<name>A0A8J6EEW6_ELECQ</name>
<evidence type="ECO:0000313" key="2">
    <source>
        <dbReference type="EMBL" id="KAG9467878.1"/>
    </source>
</evidence>
<keyword evidence="3" id="KW-1185">Reference proteome</keyword>
<protein>
    <submittedName>
        <fullName evidence="2">Uncharacterized protein</fullName>
    </submittedName>
</protein>
<organism evidence="2 3">
    <name type="scientific">Eleutherodactylus coqui</name>
    <name type="common">Puerto Rican coqui</name>
    <dbReference type="NCBI Taxonomy" id="57060"/>
    <lineage>
        <taxon>Eukaryota</taxon>
        <taxon>Metazoa</taxon>
        <taxon>Chordata</taxon>
        <taxon>Craniata</taxon>
        <taxon>Vertebrata</taxon>
        <taxon>Euteleostomi</taxon>
        <taxon>Amphibia</taxon>
        <taxon>Batrachia</taxon>
        <taxon>Anura</taxon>
        <taxon>Neobatrachia</taxon>
        <taxon>Hyloidea</taxon>
        <taxon>Eleutherodactylidae</taxon>
        <taxon>Eleutherodactylinae</taxon>
        <taxon>Eleutherodactylus</taxon>
        <taxon>Eleutherodactylus</taxon>
    </lineage>
</organism>
<dbReference type="EMBL" id="WNTK01001142">
    <property type="protein sequence ID" value="KAG9467878.1"/>
    <property type="molecule type" value="Genomic_DNA"/>
</dbReference>
<gene>
    <name evidence="2" type="ORF">GDO78_014112</name>
</gene>
<evidence type="ECO:0000256" key="1">
    <source>
        <dbReference type="SAM" id="MobiDB-lite"/>
    </source>
</evidence>
<sequence>MSPQPPFFMGGGLRTSCCRLAMLMVFGKSWPLSSRTLVRKSWEAASMLEQGPERPHTPSPSALAGSVNTRGRRAASTLSGCARQAAEICCKLQSQL</sequence>
<comment type="caution">
    <text evidence="2">The sequence shown here is derived from an EMBL/GenBank/DDBJ whole genome shotgun (WGS) entry which is preliminary data.</text>
</comment>
<proteinExistence type="predicted"/>
<dbReference type="AlphaFoldDB" id="A0A8J6EEW6"/>
<reference evidence="2" key="1">
    <citation type="thesis" date="2020" institute="ProQuest LLC" country="789 East Eisenhower Parkway, Ann Arbor, MI, USA">
        <title>Comparative Genomics and Chromosome Evolution.</title>
        <authorList>
            <person name="Mudd A.B."/>
        </authorList>
    </citation>
    <scope>NUCLEOTIDE SEQUENCE</scope>
    <source>
        <strain evidence="2">HN-11 Male</strain>
        <tissue evidence="2">Kidney and liver</tissue>
    </source>
</reference>
<feature type="region of interest" description="Disordered" evidence="1">
    <location>
        <begin position="48"/>
        <end position="68"/>
    </location>
</feature>
<dbReference type="Proteomes" id="UP000770717">
    <property type="component" value="Unassembled WGS sequence"/>
</dbReference>
<evidence type="ECO:0000313" key="3">
    <source>
        <dbReference type="Proteomes" id="UP000770717"/>
    </source>
</evidence>